<reference evidence="3 4" key="1">
    <citation type="journal article" date="2016" name="Nat. Commun.">
        <title>Thousands of microbial genomes shed light on interconnected biogeochemical processes in an aquifer system.</title>
        <authorList>
            <person name="Anantharaman K."/>
            <person name="Brown C.T."/>
            <person name="Hug L.A."/>
            <person name="Sharon I."/>
            <person name="Castelle C.J."/>
            <person name="Probst A.J."/>
            <person name="Thomas B.C."/>
            <person name="Singh A."/>
            <person name="Wilkins M.J."/>
            <person name="Karaoz U."/>
            <person name="Brodie E.L."/>
            <person name="Williams K.H."/>
            <person name="Hubbard S.S."/>
            <person name="Banfield J.F."/>
        </authorList>
    </citation>
    <scope>NUCLEOTIDE SEQUENCE [LARGE SCALE GENOMIC DNA]</scope>
</reference>
<feature type="region of interest" description="Disordered" evidence="1">
    <location>
        <begin position="192"/>
        <end position="260"/>
    </location>
</feature>
<dbReference type="EMBL" id="MHLB01000009">
    <property type="protein sequence ID" value="OGZ02537.1"/>
    <property type="molecule type" value="Genomic_DNA"/>
</dbReference>
<gene>
    <name evidence="3" type="ORF">A2946_01150</name>
</gene>
<sequence>MDNESSKVKKVDYSAPEFVVAIISAGWTDFILFFALLTILSSPGLFIVTVPFHWVAGAIVVGALYGKLRHFIPKAILVGAAILPLPLLLIGIGLAILSQNRFIEWAVIEASIEAGKRTLEVGALLLGPGAIAAEPVIEGVGTAAEISATGEKVAEGGRALERVGEKALEVGKELGKHEARERGHEVLDRLADRGGENGEEGEPAFDEALGEQPDVFTQTMREDVPEDIQPDEEEEGAEDEEKSPDMLELSKNTVNLKKAA</sequence>
<feature type="transmembrane region" description="Helical" evidence="2">
    <location>
        <begin position="77"/>
        <end position="97"/>
    </location>
</feature>
<protein>
    <submittedName>
        <fullName evidence="3">Uncharacterized protein</fullName>
    </submittedName>
</protein>
<keyword evidence="2" id="KW-1133">Transmembrane helix</keyword>
<keyword evidence="2" id="KW-0472">Membrane</keyword>
<keyword evidence="2" id="KW-0812">Transmembrane</keyword>
<feature type="compositionally biased region" description="Acidic residues" evidence="1">
    <location>
        <begin position="224"/>
        <end position="242"/>
    </location>
</feature>
<name>A0A1G2CMR7_9BACT</name>
<evidence type="ECO:0000313" key="4">
    <source>
        <dbReference type="Proteomes" id="UP000178348"/>
    </source>
</evidence>
<accession>A0A1G2CMR7</accession>
<feature type="compositionally biased region" description="Acidic residues" evidence="1">
    <location>
        <begin position="197"/>
        <end position="209"/>
    </location>
</feature>
<dbReference type="Proteomes" id="UP000178348">
    <property type="component" value="Unassembled WGS sequence"/>
</dbReference>
<feature type="compositionally biased region" description="Polar residues" evidence="1">
    <location>
        <begin position="250"/>
        <end position="260"/>
    </location>
</feature>
<comment type="caution">
    <text evidence="3">The sequence shown here is derived from an EMBL/GenBank/DDBJ whole genome shotgun (WGS) entry which is preliminary data.</text>
</comment>
<evidence type="ECO:0000256" key="1">
    <source>
        <dbReference type="SAM" id="MobiDB-lite"/>
    </source>
</evidence>
<feature type="transmembrane region" description="Helical" evidence="2">
    <location>
        <begin position="18"/>
        <end position="39"/>
    </location>
</feature>
<organism evidence="3 4">
    <name type="scientific">Candidatus Liptonbacteria bacterium RIFCSPLOWO2_01_FULL_53_13</name>
    <dbReference type="NCBI Taxonomy" id="1798651"/>
    <lineage>
        <taxon>Bacteria</taxon>
        <taxon>Candidatus Liptoniibacteriota</taxon>
    </lineage>
</organism>
<proteinExistence type="predicted"/>
<evidence type="ECO:0000256" key="2">
    <source>
        <dbReference type="SAM" id="Phobius"/>
    </source>
</evidence>
<evidence type="ECO:0000313" key="3">
    <source>
        <dbReference type="EMBL" id="OGZ02537.1"/>
    </source>
</evidence>
<feature type="transmembrane region" description="Helical" evidence="2">
    <location>
        <begin position="45"/>
        <end position="65"/>
    </location>
</feature>
<dbReference type="AlphaFoldDB" id="A0A1G2CMR7"/>